<dbReference type="PANTHER" id="PTHR42693">
    <property type="entry name" value="ARYLSULFATASE FAMILY MEMBER"/>
    <property type="match status" value="1"/>
</dbReference>
<evidence type="ECO:0000259" key="3">
    <source>
        <dbReference type="Pfam" id="PF00884"/>
    </source>
</evidence>
<dbReference type="InterPro" id="IPR035874">
    <property type="entry name" value="IDS"/>
</dbReference>
<accession>A0A5C6A7J3</accession>
<feature type="domain" description="Sulfatase N-terminal" evidence="3">
    <location>
        <begin position="587"/>
        <end position="944"/>
    </location>
</feature>
<comment type="similarity">
    <text evidence="1">Belongs to the sulfatase family.</text>
</comment>
<dbReference type="GO" id="GO:0047753">
    <property type="term" value="F:choline-sulfatase activity"/>
    <property type="evidence" value="ECO:0007669"/>
    <property type="project" value="UniProtKB-EC"/>
</dbReference>
<dbReference type="EC" id="3.1.6.6" evidence="4"/>
<evidence type="ECO:0000313" key="4">
    <source>
        <dbReference type="EMBL" id="TWT95051.1"/>
    </source>
</evidence>
<dbReference type="GO" id="GO:0004065">
    <property type="term" value="F:arylsulfatase activity"/>
    <property type="evidence" value="ECO:0007669"/>
    <property type="project" value="TreeGrafter"/>
</dbReference>
<dbReference type="SUPFAM" id="SSF53649">
    <property type="entry name" value="Alkaline phosphatase-like"/>
    <property type="match status" value="2"/>
</dbReference>
<protein>
    <submittedName>
        <fullName evidence="4">Choline-sulfatase</fullName>
        <ecNumber evidence="4">3.1.6.6</ecNumber>
    </submittedName>
</protein>
<dbReference type="AlphaFoldDB" id="A0A5C6A7J3"/>
<sequence>MPMTVMKQILFFVLAISTFTSVVNAEDFKRPNVLFIAMDDLNDWIGCLGGHPQTITPNLDRLAASGVLFTNAHCPAPACNPCRSAVFTGRAPNLSGLYDNRQKMREVMPSDVILPAYFREHGYHASGSGKLLHYFIDAGSWDEYFPKAESENPFPQTFYPAERPVNLKRGGPWQYVETDWAALDVTDEEFGGDWSVSRWIGEQLSQEHDKPFFLGCGLYRPHEPWFVPKKYFEPFPLESIQLPPGYREDDLDDVPDPGQRAARNRYFAHIQDQGQWKRGIQGYLASIHFADAMLGRVLDALESGPNADNTIVVLWSDHGWQLGEKEHWQKYTPWRAVTRVPLMIRVPTSISSALPSGTIANSICDAPVNLLSLFPTLLELCDLPKKENNDGPSLLPLLVDPATENWQHNSVTFLSTPGSYAISGRTHRYIHYAGGSEELYDIQADPFEWTNLAAKPESLSRPSQDQLAAFRTGAPQTFASPIEPSVESLAKLTWHTASSESVPASKPDGNPFPVHFINRQRGAVQLHWSDRDGNAQPYGTIEPLQTKTQSTRPGAVWSITDSESKVTLGHFVIGDRTAQAVIPATKPNVIVILTDDQGWADLGCQGQVDDIRTPHIDALAGRGVRCTAAYVTSPQCSPSRAGLMTGRYQQRFGVDTIPDMPLATEAVTIAERLRPLSYRTGFVGKWHLEPNILCVDWMRRELPTMVDQPRGQRRIPWDKIQPYSPAAQGFDEYFWGELQNYRVNYELPRPGNPPEGQDKLTTESLLLPSMKVIRNDDFRIDVQTEAAVSFIDRNDETPFYLQLNYYGPHTPLEATEKYLQRFPDDMPTRRRYALAMIAAIDDGVGRIVERLKHHGLLDNTLIVMTSDNGAPLKLTKPDTPIDGDMGGWDGSLNEPWVGEKGMLSEGGIRVPMIWSLPSQLPSGTTYDWPVSTLDIAPSVLKLAGGDPTTVDNELDGLDLIPRVNDIQNPSTRTLYFRFWDQAAIRRGKWKYLFVGDGRRFLFDLESDQHEHRNLIEDHQELAGKLHQDLQTWCTELRPAGLPDGKKMRERNWYEFYFDAKPLGE</sequence>
<dbReference type="Gene3D" id="3.30.1120.10">
    <property type="match status" value="1"/>
</dbReference>
<evidence type="ECO:0000256" key="1">
    <source>
        <dbReference type="ARBA" id="ARBA00008779"/>
    </source>
</evidence>
<dbReference type="InterPro" id="IPR037140">
    <property type="entry name" value="VHL_beta_dom_sf"/>
</dbReference>
<dbReference type="Pfam" id="PF00884">
    <property type="entry name" value="Sulfatase"/>
    <property type="match status" value="2"/>
</dbReference>
<gene>
    <name evidence="4" type="primary">betC_11</name>
    <name evidence="4" type="ORF">Pla100_36300</name>
</gene>
<dbReference type="Gene3D" id="2.60.40.780">
    <property type="entry name" value="von Hippel-Lindau disease tumour suppressor, beta domain"/>
    <property type="match status" value="1"/>
</dbReference>
<evidence type="ECO:0000313" key="5">
    <source>
        <dbReference type="Proteomes" id="UP000316213"/>
    </source>
</evidence>
<dbReference type="CDD" id="cd16030">
    <property type="entry name" value="iduronate-2-sulfatase"/>
    <property type="match status" value="1"/>
</dbReference>
<dbReference type="Proteomes" id="UP000316213">
    <property type="component" value="Unassembled WGS sequence"/>
</dbReference>
<dbReference type="PANTHER" id="PTHR42693:SF53">
    <property type="entry name" value="ENDO-4-O-SULFATASE"/>
    <property type="match status" value="1"/>
</dbReference>
<keyword evidence="5" id="KW-1185">Reference proteome</keyword>
<organism evidence="4 5">
    <name type="scientific">Neorhodopirellula pilleata</name>
    <dbReference type="NCBI Taxonomy" id="2714738"/>
    <lineage>
        <taxon>Bacteria</taxon>
        <taxon>Pseudomonadati</taxon>
        <taxon>Planctomycetota</taxon>
        <taxon>Planctomycetia</taxon>
        <taxon>Pirellulales</taxon>
        <taxon>Pirellulaceae</taxon>
        <taxon>Neorhodopirellula</taxon>
    </lineage>
</organism>
<keyword evidence="2 4" id="KW-0378">Hydrolase</keyword>
<reference evidence="4 5" key="1">
    <citation type="submission" date="2019-02" db="EMBL/GenBank/DDBJ databases">
        <title>Deep-cultivation of Planctomycetes and their phenomic and genomic characterization uncovers novel biology.</title>
        <authorList>
            <person name="Wiegand S."/>
            <person name="Jogler M."/>
            <person name="Boedeker C."/>
            <person name="Pinto D."/>
            <person name="Vollmers J."/>
            <person name="Rivas-Marin E."/>
            <person name="Kohn T."/>
            <person name="Peeters S.H."/>
            <person name="Heuer A."/>
            <person name="Rast P."/>
            <person name="Oberbeckmann S."/>
            <person name="Bunk B."/>
            <person name="Jeske O."/>
            <person name="Meyerdierks A."/>
            <person name="Storesund J.E."/>
            <person name="Kallscheuer N."/>
            <person name="Luecker S."/>
            <person name="Lage O.M."/>
            <person name="Pohl T."/>
            <person name="Merkel B.J."/>
            <person name="Hornburger P."/>
            <person name="Mueller R.-W."/>
            <person name="Bruemmer F."/>
            <person name="Labrenz M."/>
            <person name="Spormann A.M."/>
            <person name="Op Den Camp H."/>
            <person name="Overmann J."/>
            <person name="Amann R."/>
            <person name="Jetten M.S.M."/>
            <person name="Mascher T."/>
            <person name="Medema M.H."/>
            <person name="Devos D.P."/>
            <person name="Kaster A.-K."/>
            <person name="Ovreas L."/>
            <person name="Rohde M."/>
            <person name="Galperin M.Y."/>
            <person name="Jogler C."/>
        </authorList>
    </citation>
    <scope>NUCLEOTIDE SEQUENCE [LARGE SCALE GENOMIC DNA]</scope>
    <source>
        <strain evidence="4 5">Pla100</strain>
    </source>
</reference>
<dbReference type="InterPro" id="IPR036208">
    <property type="entry name" value="VHL_sf"/>
</dbReference>
<name>A0A5C6A7J3_9BACT</name>
<feature type="domain" description="Sulfatase N-terminal" evidence="3">
    <location>
        <begin position="31"/>
        <end position="382"/>
    </location>
</feature>
<dbReference type="InterPro" id="IPR000917">
    <property type="entry name" value="Sulfatase_N"/>
</dbReference>
<dbReference type="Gene3D" id="3.40.720.10">
    <property type="entry name" value="Alkaline Phosphatase, subunit A"/>
    <property type="match status" value="2"/>
</dbReference>
<dbReference type="InterPro" id="IPR017850">
    <property type="entry name" value="Alkaline_phosphatase_core_sf"/>
</dbReference>
<proteinExistence type="inferred from homology"/>
<dbReference type="SUPFAM" id="SSF49468">
    <property type="entry name" value="VHL"/>
    <property type="match status" value="1"/>
</dbReference>
<evidence type="ECO:0000256" key="2">
    <source>
        <dbReference type="ARBA" id="ARBA00022801"/>
    </source>
</evidence>
<comment type="caution">
    <text evidence="4">The sequence shown here is derived from an EMBL/GenBank/DDBJ whole genome shotgun (WGS) entry which is preliminary data.</text>
</comment>
<dbReference type="InterPro" id="IPR050738">
    <property type="entry name" value="Sulfatase"/>
</dbReference>
<dbReference type="FunFam" id="3.40.720.10:FF:000168">
    <property type="entry name" value="Iduronate-2-sulfatase and sulfatase 1"/>
    <property type="match status" value="1"/>
</dbReference>
<dbReference type="EMBL" id="SJPM01000007">
    <property type="protein sequence ID" value="TWT95051.1"/>
    <property type="molecule type" value="Genomic_DNA"/>
</dbReference>
<dbReference type="GO" id="GO:0004423">
    <property type="term" value="F:iduronate-2-sulfatase activity"/>
    <property type="evidence" value="ECO:0007669"/>
    <property type="project" value="InterPro"/>
</dbReference>